<dbReference type="Pfam" id="PF05598">
    <property type="entry name" value="DUF772"/>
    <property type="match status" value="1"/>
</dbReference>
<accession>A0ABY9RDM3</accession>
<feature type="region of interest" description="Disordered" evidence="1">
    <location>
        <begin position="213"/>
        <end position="232"/>
    </location>
</feature>
<dbReference type="RefSeq" id="WP_309480821.1">
    <property type="nucleotide sequence ID" value="NZ_CP133720.1"/>
</dbReference>
<evidence type="ECO:0000256" key="1">
    <source>
        <dbReference type="SAM" id="MobiDB-lite"/>
    </source>
</evidence>
<dbReference type="PANTHER" id="PTHR33408">
    <property type="entry name" value="TRANSPOSASE"/>
    <property type="match status" value="1"/>
</dbReference>
<gene>
    <name evidence="4" type="ORF">RF679_11755</name>
</gene>
<evidence type="ECO:0000259" key="2">
    <source>
        <dbReference type="Pfam" id="PF01609"/>
    </source>
</evidence>
<evidence type="ECO:0000313" key="4">
    <source>
        <dbReference type="EMBL" id="WMW79322.1"/>
    </source>
</evidence>
<keyword evidence="5" id="KW-1185">Reference proteome</keyword>
<protein>
    <submittedName>
        <fullName evidence="4">Transposase</fullName>
    </submittedName>
</protein>
<evidence type="ECO:0000259" key="3">
    <source>
        <dbReference type="Pfam" id="PF05598"/>
    </source>
</evidence>
<sequence length="388" mass="43456">MARFKVIDRQPRFIPIDLQAQLIPGSFEFALDYLIDQEIDCAAIVARYCNDQTGAPAYDPTVMLKIILLAYSRGMNSSRAIERACRENVLFMAISGDSAPQFTTIAKFIRELETEIAQLFTQVLMICQRQGLIGGQMFAIDGVKLPSNASKQRSGTHAELAHEAERMEKAIRRIMASHQGNDKEPLEINEREQKQIRKLQHEASRIRTFLATHSERKSEKGSLRKSNVTDNESAKMATSKGVIQGYTAVAAVDSQDQIIVAAQAHSSGSEQSILLPMIEQTSQIRRRETVITADAGYHSEANVKALFEQGIPALIADGLMRRRDERFKEQAKYKELPDPLWNKASSNQERKGLYRPSDFTHLVEENCAICPAGKRLYSNGSHCTVNGR</sequence>
<name>A0ABY9RDM3_9BURK</name>
<dbReference type="Proteomes" id="UP001181355">
    <property type="component" value="Chromosome"/>
</dbReference>
<evidence type="ECO:0000313" key="5">
    <source>
        <dbReference type="Proteomes" id="UP001181355"/>
    </source>
</evidence>
<organism evidence="4 5">
    <name type="scientific">Undibacterium cyanobacteriorum</name>
    <dbReference type="NCBI Taxonomy" id="3073561"/>
    <lineage>
        <taxon>Bacteria</taxon>
        <taxon>Pseudomonadati</taxon>
        <taxon>Pseudomonadota</taxon>
        <taxon>Betaproteobacteria</taxon>
        <taxon>Burkholderiales</taxon>
        <taxon>Oxalobacteraceae</taxon>
        <taxon>Undibacterium</taxon>
    </lineage>
</organism>
<dbReference type="EMBL" id="CP133720">
    <property type="protein sequence ID" value="WMW79322.1"/>
    <property type="molecule type" value="Genomic_DNA"/>
</dbReference>
<dbReference type="InterPro" id="IPR002559">
    <property type="entry name" value="Transposase_11"/>
</dbReference>
<feature type="domain" description="Transposase InsH N-terminal" evidence="3">
    <location>
        <begin position="20"/>
        <end position="110"/>
    </location>
</feature>
<feature type="compositionally biased region" description="Basic and acidic residues" evidence="1">
    <location>
        <begin position="213"/>
        <end position="222"/>
    </location>
</feature>
<feature type="domain" description="Transposase IS4-like" evidence="2">
    <location>
        <begin position="234"/>
        <end position="335"/>
    </location>
</feature>
<dbReference type="InterPro" id="IPR008490">
    <property type="entry name" value="Transposase_InsH_N"/>
</dbReference>
<reference evidence="4" key="1">
    <citation type="submission" date="2023-09" db="EMBL/GenBank/DDBJ databases">
        <title>Undibacterium sp. 20NA77.5 isolated from freshwater.</title>
        <authorList>
            <person name="Le V."/>
            <person name="Ko S.-R."/>
            <person name="Ahn C.-Y."/>
            <person name="Oh H.-M."/>
        </authorList>
    </citation>
    <scope>NUCLEOTIDE SEQUENCE</scope>
    <source>
        <strain evidence="4">20NA77.5</strain>
    </source>
</reference>
<proteinExistence type="predicted"/>
<dbReference type="Pfam" id="PF01609">
    <property type="entry name" value="DDE_Tnp_1"/>
    <property type="match status" value="1"/>
</dbReference>